<evidence type="ECO:0000313" key="1">
    <source>
        <dbReference type="EMBL" id="POZ62395.1"/>
    </source>
</evidence>
<name>A0A2S5DH33_9NEIS</name>
<dbReference type="EMBL" id="PQWB01000030">
    <property type="protein sequence ID" value="POZ62395.1"/>
    <property type="molecule type" value="Genomic_DNA"/>
</dbReference>
<proteinExistence type="predicted"/>
<reference evidence="2" key="1">
    <citation type="submission" date="2018-02" db="EMBL/GenBank/DDBJ databases">
        <authorList>
            <person name="O'Hara-Hanley K."/>
            <person name="Soby S."/>
        </authorList>
    </citation>
    <scope>NUCLEOTIDE SEQUENCE [LARGE SCALE GENOMIC DNA]</scope>
    <source>
        <strain evidence="2">MWU14-2602</strain>
    </source>
</reference>
<dbReference type="AlphaFoldDB" id="A0A2S5DH33"/>
<dbReference type="Proteomes" id="UP000237082">
    <property type="component" value="Unassembled WGS sequence"/>
</dbReference>
<gene>
    <name evidence="1" type="ORF">C2I19_08555</name>
</gene>
<accession>A0A2S5DH33</accession>
<dbReference type="RefSeq" id="WP_103902287.1">
    <property type="nucleotide sequence ID" value="NZ_PQWB01000030.1"/>
</dbReference>
<organism evidence="1 2">
    <name type="scientific">Chromobacterium alticapitis</name>
    <dbReference type="NCBI Taxonomy" id="2073169"/>
    <lineage>
        <taxon>Bacteria</taxon>
        <taxon>Pseudomonadati</taxon>
        <taxon>Pseudomonadota</taxon>
        <taxon>Betaproteobacteria</taxon>
        <taxon>Neisseriales</taxon>
        <taxon>Chromobacteriaceae</taxon>
        <taxon>Chromobacterium</taxon>
    </lineage>
</organism>
<keyword evidence="2" id="KW-1185">Reference proteome</keyword>
<dbReference type="OrthoDB" id="2889126at2"/>
<sequence length="71" mass="8358">MISDDEKLSYTFSCPKCHSKIALSSTVGRIEQHLKAHDLVFHCMRCKRDRNAMDQDYEMLAQRLREKGRDI</sequence>
<protein>
    <submittedName>
        <fullName evidence="1">Uncharacterized protein</fullName>
    </submittedName>
</protein>
<evidence type="ECO:0000313" key="2">
    <source>
        <dbReference type="Proteomes" id="UP000237082"/>
    </source>
</evidence>
<comment type="caution">
    <text evidence="1">The sequence shown here is derived from an EMBL/GenBank/DDBJ whole genome shotgun (WGS) entry which is preliminary data.</text>
</comment>